<organism evidence="1">
    <name type="scientific">Manihot esculenta</name>
    <name type="common">Cassava</name>
    <name type="synonym">Jatropha manihot</name>
    <dbReference type="NCBI Taxonomy" id="3983"/>
    <lineage>
        <taxon>Eukaryota</taxon>
        <taxon>Viridiplantae</taxon>
        <taxon>Streptophyta</taxon>
        <taxon>Embryophyta</taxon>
        <taxon>Tracheophyta</taxon>
        <taxon>Spermatophyta</taxon>
        <taxon>Magnoliopsida</taxon>
        <taxon>eudicotyledons</taxon>
        <taxon>Gunneridae</taxon>
        <taxon>Pentapetalae</taxon>
        <taxon>rosids</taxon>
        <taxon>fabids</taxon>
        <taxon>Malpighiales</taxon>
        <taxon>Euphorbiaceae</taxon>
        <taxon>Crotonoideae</taxon>
        <taxon>Manihoteae</taxon>
        <taxon>Manihot</taxon>
    </lineage>
</organism>
<protein>
    <submittedName>
        <fullName evidence="1">Uncharacterized protein</fullName>
    </submittedName>
</protein>
<accession>A0A2C9UEN5</accession>
<sequence length="35" mass="4078">MISYLVLLETNTNIPCRILNMLCCQLNEKKKIPLN</sequence>
<name>A0A2C9UEN5_MANES</name>
<gene>
    <name evidence="1" type="ORF">MANES_15G065800</name>
</gene>
<dbReference type="AlphaFoldDB" id="A0A2C9UEN5"/>
<dbReference type="EMBL" id="CM004401">
    <property type="protein sequence ID" value="OAY28428.1"/>
    <property type="molecule type" value="Genomic_DNA"/>
</dbReference>
<reference evidence="1" key="1">
    <citation type="submission" date="2016-02" db="EMBL/GenBank/DDBJ databases">
        <title>WGS assembly of Manihot esculenta.</title>
        <authorList>
            <person name="Bredeson J.V."/>
            <person name="Prochnik S.E."/>
            <person name="Lyons J.B."/>
            <person name="Schmutz J."/>
            <person name="Grimwood J."/>
            <person name="Vrebalov J."/>
            <person name="Bart R.S."/>
            <person name="Amuge T."/>
            <person name="Ferguson M.E."/>
            <person name="Green R."/>
            <person name="Putnam N."/>
            <person name="Stites J."/>
            <person name="Rounsley S."/>
            <person name="Rokhsar D.S."/>
        </authorList>
    </citation>
    <scope>NUCLEOTIDE SEQUENCE [LARGE SCALE GENOMIC DNA]</scope>
    <source>
        <tissue evidence="1">Leaf</tissue>
    </source>
</reference>
<evidence type="ECO:0000313" key="1">
    <source>
        <dbReference type="EMBL" id="OAY28428.1"/>
    </source>
</evidence>
<proteinExistence type="predicted"/>